<evidence type="ECO:0000259" key="10">
    <source>
        <dbReference type="PROSITE" id="PS51012"/>
    </source>
</evidence>
<feature type="transmembrane region" description="Helical" evidence="9">
    <location>
        <begin position="147"/>
        <end position="168"/>
    </location>
</feature>
<feature type="transmembrane region" description="Helical" evidence="9">
    <location>
        <begin position="234"/>
        <end position="255"/>
    </location>
</feature>
<keyword evidence="4 9" id="KW-1003">Cell membrane</keyword>
<dbReference type="PROSITE" id="PS51012">
    <property type="entry name" value="ABC_TM2"/>
    <property type="match status" value="1"/>
</dbReference>
<evidence type="ECO:0000313" key="11">
    <source>
        <dbReference type="EMBL" id="KKP59186.1"/>
    </source>
</evidence>
<comment type="similarity">
    <text evidence="2 9">Belongs to the ABC-2 integral membrane protein family.</text>
</comment>
<comment type="caution">
    <text evidence="11">The sequence shown here is derived from an EMBL/GenBank/DDBJ whole genome shotgun (WGS) entry which is preliminary data.</text>
</comment>
<evidence type="ECO:0000313" key="12">
    <source>
        <dbReference type="Proteomes" id="UP000034688"/>
    </source>
</evidence>
<feature type="transmembrane region" description="Helical" evidence="9">
    <location>
        <begin position="37"/>
        <end position="62"/>
    </location>
</feature>
<evidence type="ECO:0000256" key="3">
    <source>
        <dbReference type="ARBA" id="ARBA00022448"/>
    </source>
</evidence>
<evidence type="ECO:0000256" key="9">
    <source>
        <dbReference type="RuleBase" id="RU361157"/>
    </source>
</evidence>
<dbReference type="EMBL" id="LBPP01000031">
    <property type="protein sequence ID" value="KKP59186.1"/>
    <property type="molecule type" value="Genomic_DNA"/>
</dbReference>
<dbReference type="GO" id="GO:0043190">
    <property type="term" value="C:ATP-binding cassette (ABC) transporter complex"/>
    <property type="evidence" value="ECO:0007669"/>
    <property type="project" value="InterPro"/>
</dbReference>
<accession>A0A0G0B654</accession>
<evidence type="ECO:0000256" key="8">
    <source>
        <dbReference type="ARBA" id="ARBA00023136"/>
    </source>
</evidence>
<dbReference type="PANTHER" id="PTHR30413:SF8">
    <property type="entry name" value="TRANSPORT PERMEASE PROTEIN"/>
    <property type="match status" value="1"/>
</dbReference>
<organism evidence="11 12">
    <name type="scientific">Candidatus Roizmanbacteria bacterium GW2011_GWA2_34_18</name>
    <dbReference type="NCBI Taxonomy" id="1618477"/>
    <lineage>
        <taxon>Bacteria</taxon>
        <taxon>Candidatus Roizmaniibacteriota</taxon>
    </lineage>
</organism>
<dbReference type="PIRSF" id="PIRSF006648">
    <property type="entry name" value="DrrB"/>
    <property type="match status" value="1"/>
</dbReference>
<keyword evidence="8 9" id="KW-0472">Membrane</keyword>
<keyword evidence="5" id="KW-0997">Cell inner membrane</keyword>
<evidence type="ECO:0000256" key="6">
    <source>
        <dbReference type="ARBA" id="ARBA00022692"/>
    </source>
</evidence>
<feature type="transmembrane region" description="Helical" evidence="9">
    <location>
        <begin position="112"/>
        <end position="141"/>
    </location>
</feature>
<dbReference type="InterPro" id="IPR047817">
    <property type="entry name" value="ABC2_TM_bact-type"/>
</dbReference>
<dbReference type="GO" id="GO:0140359">
    <property type="term" value="F:ABC-type transporter activity"/>
    <property type="evidence" value="ECO:0007669"/>
    <property type="project" value="InterPro"/>
</dbReference>
<feature type="transmembrane region" description="Helical" evidence="9">
    <location>
        <begin position="180"/>
        <end position="199"/>
    </location>
</feature>
<evidence type="ECO:0000256" key="7">
    <source>
        <dbReference type="ARBA" id="ARBA00022989"/>
    </source>
</evidence>
<dbReference type="InterPro" id="IPR013525">
    <property type="entry name" value="ABC2_TM"/>
</dbReference>
<dbReference type="PRINTS" id="PR00164">
    <property type="entry name" value="ABC2TRNSPORT"/>
</dbReference>
<dbReference type="InterPro" id="IPR000412">
    <property type="entry name" value="ABC_2_transport"/>
</dbReference>
<dbReference type="Proteomes" id="UP000034688">
    <property type="component" value="Unassembled WGS sequence"/>
</dbReference>
<feature type="domain" description="ABC transmembrane type-2" evidence="10">
    <location>
        <begin position="38"/>
        <end position="258"/>
    </location>
</feature>
<keyword evidence="7 9" id="KW-1133">Transmembrane helix</keyword>
<name>A0A0G0B654_9BACT</name>
<dbReference type="GO" id="GO:0015920">
    <property type="term" value="P:lipopolysaccharide transport"/>
    <property type="evidence" value="ECO:0007669"/>
    <property type="project" value="TreeGrafter"/>
</dbReference>
<protein>
    <recommendedName>
        <fullName evidence="9">Transport permease protein</fullName>
    </recommendedName>
</protein>
<dbReference type="PANTHER" id="PTHR30413">
    <property type="entry name" value="INNER MEMBRANE TRANSPORT PERMEASE"/>
    <property type="match status" value="1"/>
</dbReference>
<dbReference type="Pfam" id="PF01061">
    <property type="entry name" value="ABC2_membrane"/>
    <property type="match status" value="1"/>
</dbReference>
<comment type="subcellular location">
    <subcellularLocation>
        <location evidence="1">Cell inner membrane</location>
        <topology evidence="1">Multi-pass membrane protein</topology>
    </subcellularLocation>
    <subcellularLocation>
        <location evidence="9">Cell membrane</location>
        <topology evidence="9">Multi-pass membrane protein</topology>
    </subcellularLocation>
</comment>
<dbReference type="AlphaFoldDB" id="A0A0G0B654"/>
<reference evidence="11 12" key="1">
    <citation type="journal article" date="2015" name="Nature">
        <title>rRNA introns, odd ribosomes, and small enigmatic genomes across a large radiation of phyla.</title>
        <authorList>
            <person name="Brown C.T."/>
            <person name="Hug L.A."/>
            <person name="Thomas B.C."/>
            <person name="Sharon I."/>
            <person name="Castelle C.J."/>
            <person name="Singh A."/>
            <person name="Wilkins M.J."/>
            <person name="Williams K.H."/>
            <person name="Banfield J.F."/>
        </authorList>
    </citation>
    <scope>NUCLEOTIDE SEQUENCE [LARGE SCALE GENOMIC DNA]</scope>
</reference>
<sequence>MSKIKKLILNLKLFFSYRELLFNLARREITQRYKQSILGYAWVILNPLFQLLVMTFVFSTIFRISSFSVPYIVFLMVGLLPWNFFSTSLSSASNALVGNSSLITKIYFPREILVYGTIMAKIVDFLYSCLVLIPFFIYFHISLNWQVLWVIPIFAIQLIFTAALSLLIASFNLFYRDIQYLLNLIISLWFYLTPVLYPIEQFPEKYRFIFTLNPMSVIINAYRQTVLGGGSPNLNSLGIAAITSIIFYLVAYLIFKKSEGEFADYV</sequence>
<proteinExistence type="inferred from homology"/>
<keyword evidence="3 9" id="KW-0813">Transport</keyword>
<evidence type="ECO:0000256" key="1">
    <source>
        <dbReference type="ARBA" id="ARBA00004429"/>
    </source>
</evidence>
<evidence type="ECO:0000256" key="5">
    <source>
        <dbReference type="ARBA" id="ARBA00022519"/>
    </source>
</evidence>
<evidence type="ECO:0000256" key="2">
    <source>
        <dbReference type="ARBA" id="ARBA00007783"/>
    </source>
</evidence>
<keyword evidence="6 9" id="KW-0812">Transmembrane</keyword>
<gene>
    <name evidence="11" type="ORF">UR54_C0031G0005</name>
</gene>
<evidence type="ECO:0000256" key="4">
    <source>
        <dbReference type="ARBA" id="ARBA00022475"/>
    </source>
</evidence>
<feature type="transmembrane region" description="Helical" evidence="9">
    <location>
        <begin position="68"/>
        <end position="85"/>
    </location>
</feature>
<dbReference type="STRING" id="1618477.UR54_C0031G0005"/>